<reference evidence="5" key="1">
    <citation type="journal article" date="2019" name="Int. J. Syst. Evol. Microbiol.">
        <title>The Global Catalogue of Microorganisms (GCM) 10K type strain sequencing project: providing services to taxonomists for standard genome sequencing and annotation.</title>
        <authorList>
            <consortium name="The Broad Institute Genomics Platform"/>
            <consortium name="The Broad Institute Genome Sequencing Center for Infectious Disease"/>
            <person name="Wu L."/>
            <person name="Ma J."/>
        </authorList>
    </citation>
    <scope>NUCLEOTIDE SEQUENCE [LARGE SCALE GENOMIC DNA]</scope>
    <source>
        <strain evidence="5">JCM 16545</strain>
    </source>
</reference>
<dbReference type="InterPro" id="IPR032812">
    <property type="entry name" value="SbsA_Ig"/>
</dbReference>
<keyword evidence="5" id="KW-1185">Reference proteome</keyword>
<dbReference type="Gene3D" id="2.120.10.30">
    <property type="entry name" value="TolB, C-terminal domain"/>
    <property type="match status" value="1"/>
</dbReference>
<dbReference type="PANTHER" id="PTHR33546">
    <property type="entry name" value="LARGE, MULTIFUNCTIONAL SECRETED PROTEIN-RELATED"/>
    <property type="match status" value="1"/>
</dbReference>
<feature type="domain" description="SbsA Ig-like" evidence="3">
    <location>
        <begin position="412"/>
        <end position="500"/>
    </location>
</feature>
<proteinExistence type="predicted"/>
<evidence type="ECO:0000259" key="3">
    <source>
        <dbReference type="Pfam" id="PF13205"/>
    </source>
</evidence>
<dbReference type="InterPro" id="IPR011041">
    <property type="entry name" value="Quinoprot_gluc/sorb_DH_b-prop"/>
</dbReference>
<dbReference type="PANTHER" id="PTHR33546:SF1">
    <property type="entry name" value="LARGE, MULTIFUNCTIONAL SECRETED PROTEIN"/>
    <property type="match status" value="1"/>
</dbReference>
<evidence type="ECO:0000256" key="1">
    <source>
        <dbReference type="ARBA" id="ARBA00022729"/>
    </source>
</evidence>
<dbReference type="InterPro" id="IPR011042">
    <property type="entry name" value="6-blade_b-propeller_TolB-like"/>
</dbReference>
<organism evidence="4 5">
    <name type="scientific">Rubritalea spongiae</name>
    <dbReference type="NCBI Taxonomy" id="430797"/>
    <lineage>
        <taxon>Bacteria</taxon>
        <taxon>Pseudomonadati</taxon>
        <taxon>Verrucomicrobiota</taxon>
        <taxon>Verrucomicrobiia</taxon>
        <taxon>Verrucomicrobiales</taxon>
        <taxon>Rubritaleaceae</taxon>
        <taxon>Rubritalea</taxon>
    </lineage>
</organism>
<sequence length="515" mass="58033">MTIQKTLLSGLSGLLLLSSSASAQFNWKRHYEVEQIDPPEGADYQIGGLDYAKNGDLIACFHRGEVRTYNEGSKQWKLFASGLHEPLGIYVEENGDVLVIQRGELTRLHDDDGDGVADFYENVSNDWGLSGNYHEFTFGLVKDSKKNIYISLGTASNMAGAREQIRGEWNDTGGLSHDKFLPKDGNEWKVMREEIPRMYARVPYRGCVLKISPDSKKAEVYATGVRTPNGLYVDENDQLWVSDNQGDWVGASKIHKIKEGGFHGHAASLLWAENPPEVTPAELPVEELEARRTKAPVLLPQGDCGNSITQMLGIERDFIPYSSEESKKGHLLVGEMNHPRLIRYLPDSVNGVEQGTATHLLDTSMIDSGNNRLLYSKDGKSLYIGKTHLSWPGREGIRKITYTGKPFLFVENVKLTKKGFELTFNADISTEKSAEDVFVDSYRIAYHDSYGSKKYEQKEMPCSSFKVDGNTLTLEFTEPLIKDRVYDITIPRKIKSKIGNLSYNRFWYTAHEVYE</sequence>
<dbReference type="Proteomes" id="UP001597297">
    <property type="component" value="Unassembled WGS sequence"/>
</dbReference>
<name>A0ABW5E478_9BACT</name>
<evidence type="ECO:0000256" key="2">
    <source>
        <dbReference type="SAM" id="SignalP"/>
    </source>
</evidence>
<gene>
    <name evidence="4" type="ORF">ACFSQZ_10035</name>
</gene>
<evidence type="ECO:0000313" key="4">
    <source>
        <dbReference type="EMBL" id="MFD2276808.1"/>
    </source>
</evidence>
<feature type="signal peptide" evidence="2">
    <location>
        <begin position="1"/>
        <end position="23"/>
    </location>
</feature>
<comment type="caution">
    <text evidence="4">The sequence shown here is derived from an EMBL/GenBank/DDBJ whole genome shotgun (WGS) entry which is preliminary data.</text>
</comment>
<dbReference type="RefSeq" id="WP_377095237.1">
    <property type="nucleotide sequence ID" value="NZ_JBHSJM010000001.1"/>
</dbReference>
<keyword evidence="1 2" id="KW-0732">Signal</keyword>
<feature type="chain" id="PRO_5045379780" evidence="2">
    <location>
        <begin position="24"/>
        <end position="515"/>
    </location>
</feature>
<protein>
    <submittedName>
        <fullName evidence="4">Ig-like domain-containing protein</fullName>
    </submittedName>
</protein>
<dbReference type="EMBL" id="JBHUJC010000028">
    <property type="protein sequence ID" value="MFD2276808.1"/>
    <property type="molecule type" value="Genomic_DNA"/>
</dbReference>
<accession>A0ABW5E478</accession>
<dbReference type="Pfam" id="PF13205">
    <property type="entry name" value="Big_5"/>
    <property type="match status" value="1"/>
</dbReference>
<dbReference type="SUPFAM" id="SSF50952">
    <property type="entry name" value="Soluble quinoprotein glucose dehydrogenase"/>
    <property type="match status" value="1"/>
</dbReference>
<evidence type="ECO:0000313" key="5">
    <source>
        <dbReference type="Proteomes" id="UP001597297"/>
    </source>
</evidence>